<name>A0A367GR51_9SPHI</name>
<comment type="caution">
    <text evidence="3">The sequence shown here is derived from an EMBL/GenBank/DDBJ whole genome shotgun (WGS) entry which is preliminary data.</text>
</comment>
<evidence type="ECO:0000313" key="3">
    <source>
        <dbReference type="EMBL" id="RCH55346.1"/>
    </source>
</evidence>
<dbReference type="PROSITE" id="PS01085">
    <property type="entry name" value="RIBUL_P_3_EPIMER_1"/>
    <property type="match status" value="1"/>
</dbReference>
<dbReference type="Pfam" id="PF00834">
    <property type="entry name" value="Ribul_P_3_epim"/>
    <property type="match status" value="1"/>
</dbReference>
<reference evidence="3 4" key="1">
    <citation type="submission" date="2018-05" db="EMBL/GenBank/DDBJ databases">
        <title>Mucilaginibacter hurinus sp. nov., isolated from briquette warehouse soil.</title>
        <authorList>
            <person name="Choi L."/>
        </authorList>
    </citation>
    <scope>NUCLEOTIDE SEQUENCE [LARGE SCALE GENOMIC DNA]</scope>
    <source>
        <strain evidence="3 4">ZR32</strain>
    </source>
</reference>
<keyword evidence="2 3" id="KW-0413">Isomerase</keyword>
<dbReference type="InterPro" id="IPR011060">
    <property type="entry name" value="RibuloseP-bd_barrel"/>
</dbReference>
<protein>
    <submittedName>
        <fullName evidence="3">Ribulose-phosphate 3-epimerase</fullName>
        <ecNumber evidence="3">5.1.3.1</ecNumber>
    </submittedName>
</protein>
<dbReference type="GO" id="GO:0004750">
    <property type="term" value="F:D-ribulose-phosphate 3-epimerase activity"/>
    <property type="evidence" value="ECO:0007669"/>
    <property type="project" value="UniProtKB-EC"/>
</dbReference>
<dbReference type="RefSeq" id="WP_114004968.1">
    <property type="nucleotide sequence ID" value="NZ_QGDC01000004.1"/>
</dbReference>
<keyword evidence="4" id="KW-1185">Reference proteome</keyword>
<dbReference type="EC" id="5.1.3.1" evidence="3"/>
<evidence type="ECO:0000256" key="1">
    <source>
        <dbReference type="ARBA" id="ARBA00022723"/>
    </source>
</evidence>
<dbReference type="OrthoDB" id="1645589at2"/>
<keyword evidence="1" id="KW-0479">Metal-binding</keyword>
<organism evidence="3 4">
    <name type="scientific">Mucilaginibacter hurinus</name>
    <dbReference type="NCBI Taxonomy" id="2201324"/>
    <lineage>
        <taxon>Bacteria</taxon>
        <taxon>Pseudomonadati</taxon>
        <taxon>Bacteroidota</taxon>
        <taxon>Sphingobacteriia</taxon>
        <taxon>Sphingobacteriales</taxon>
        <taxon>Sphingobacteriaceae</taxon>
        <taxon>Mucilaginibacter</taxon>
    </lineage>
</organism>
<dbReference type="EMBL" id="QGDC01000004">
    <property type="protein sequence ID" value="RCH55346.1"/>
    <property type="molecule type" value="Genomic_DNA"/>
</dbReference>
<sequence>MSKIKIAPSMMCVNFLDVKSELDVFKQFDIDLLHVDIMDGRYVPNFTLGIDFAKSLVSYSDIPLDFHLMVEDVDNYLDIFCSIPGSIVTFHPETSRHPVRTIQRIRQAGCKPGLAIDPALPIDSLKHLLPLVDQVCVMSVNPGYAGQPLLAFCIDKIKEVRYWLNKFESNAEIEIDGNVSWDNIPGMIEAGAEILVVGTSSVLGANQDRVKSMSRLKSLLSTISAE</sequence>
<evidence type="ECO:0000313" key="4">
    <source>
        <dbReference type="Proteomes" id="UP000253209"/>
    </source>
</evidence>
<dbReference type="NCBIfam" id="NF004076">
    <property type="entry name" value="PRK05581.1-4"/>
    <property type="match status" value="1"/>
</dbReference>
<dbReference type="SUPFAM" id="SSF51366">
    <property type="entry name" value="Ribulose-phoshate binding barrel"/>
    <property type="match status" value="1"/>
</dbReference>
<proteinExistence type="predicted"/>
<dbReference type="InterPro" id="IPR000056">
    <property type="entry name" value="Ribul_P_3_epim-like"/>
</dbReference>
<dbReference type="PANTHER" id="PTHR11749">
    <property type="entry name" value="RIBULOSE-5-PHOSPHATE-3-EPIMERASE"/>
    <property type="match status" value="1"/>
</dbReference>
<dbReference type="CDD" id="cd00429">
    <property type="entry name" value="RPE"/>
    <property type="match status" value="1"/>
</dbReference>
<dbReference type="GO" id="GO:0005975">
    <property type="term" value="P:carbohydrate metabolic process"/>
    <property type="evidence" value="ECO:0007669"/>
    <property type="project" value="InterPro"/>
</dbReference>
<gene>
    <name evidence="3" type="ORF">DJ568_09195</name>
</gene>
<dbReference type="InterPro" id="IPR013785">
    <property type="entry name" value="Aldolase_TIM"/>
</dbReference>
<dbReference type="Proteomes" id="UP000253209">
    <property type="component" value="Unassembled WGS sequence"/>
</dbReference>
<dbReference type="Gene3D" id="3.20.20.70">
    <property type="entry name" value="Aldolase class I"/>
    <property type="match status" value="1"/>
</dbReference>
<dbReference type="GO" id="GO:0046872">
    <property type="term" value="F:metal ion binding"/>
    <property type="evidence" value="ECO:0007669"/>
    <property type="project" value="UniProtKB-KW"/>
</dbReference>
<accession>A0A367GR51</accession>
<dbReference type="AlphaFoldDB" id="A0A367GR51"/>
<evidence type="ECO:0000256" key="2">
    <source>
        <dbReference type="ARBA" id="ARBA00023235"/>
    </source>
</evidence>